<feature type="signal peptide" evidence="3">
    <location>
        <begin position="1"/>
        <end position="21"/>
    </location>
</feature>
<keyword evidence="2 3" id="KW-0732">Signal</keyword>
<organism evidence="5 6">
    <name type="scientific">Duganella margarita</name>
    <dbReference type="NCBI Taxonomy" id="2692170"/>
    <lineage>
        <taxon>Bacteria</taxon>
        <taxon>Pseudomonadati</taxon>
        <taxon>Pseudomonadota</taxon>
        <taxon>Betaproteobacteria</taxon>
        <taxon>Burkholderiales</taxon>
        <taxon>Oxalobacteraceae</taxon>
        <taxon>Telluria group</taxon>
        <taxon>Duganella</taxon>
    </lineage>
</organism>
<dbReference type="EMBL" id="WWCS01000003">
    <property type="protein sequence ID" value="MYN38908.1"/>
    <property type="molecule type" value="Genomic_DNA"/>
</dbReference>
<proteinExistence type="predicted"/>
<dbReference type="InterPro" id="IPR011250">
    <property type="entry name" value="OMP/PagP_B-barrel"/>
</dbReference>
<name>A0ABW9WD06_9BURK</name>
<dbReference type="SUPFAM" id="SSF56925">
    <property type="entry name" value="OMPA-like"/>
    <property type="match status" value="1"/>
</dbReference>
<protein>
    <submittedName>
        <fullName evidence="5">Outer membrane beta-barrel protein</fullName>
    </submittedName>
</protein>
<evidence type="ECO:0000313" key="6">
    <source>
        <dbReference type="Proteomes" id="UP000466332"/>
    </source>
</evidence>
<comment type="subcellular location">
    <subcellularLocation>
        <location evidence="1">Cell outer membrane</location>
    </subcellularLocation>
</comment>
<keyword evidence="6" id="KW-1185">Reference proteome</keyword>
<feature type="chain" id="PRO_5045538835" evidence="3">
    <location>
        <begin position="22"/>
        <end position="186"/>
    </location>
</feature>
<dbReference type="RefSeq" id="WP_161044022.1">
    <property type="nucleotide sequence ID" value="NZ_WWCS01000003.1"/>
</dbReference>
<dbReference type="Pfam" id="PF13505">
    <property type="entry name" value="OMP_b-brl"/>
    <property type="match status" value="1"/>
</dbReference>
<dbReference type="InterPro" id="IPR027385">
    <property type="entry name" value="Beta-barrel_OMP"/>
</dbReference>
<gene>
    <name evidence="5" type="ORF">GTP55_05935</name>
</gene>
<dbReference type="Proteomes" id="UP000466332">
    <property type="component" value="Unassembled WGS sequence"/>
</dbReference>
<evidence type="ECO:0000259" key="4">
    <source>
        <dbReference type="Pfam" id="PF13505"/>
    </source>
</evidence>
<reference evidence="5 6" key="1">
    <citation type="submission" date="2019-12" db="EMBL/GenBank/DDBJ databases">
        <title>Novel species isolated from a subtropical stream in China.</title>
        <authorList>
            <person name="Lu H."/>
        </authorList>
    </citation>
    <scope>NUCLEOTIDE SEQUENCE [LARGE SCALE GENOMIC DNA]</scope>
    <source>
        <strain evidence="5 6">FT109W</strain>
    </source>
</reference>
<dbReference type="Gene3D" id="2.40.160.20">
    <property type="match status" value="1"/>
</dbReference>
<sequence>MKKNILFALIAALAAPLAAHAEGNYYVGGNVGRAEQKVDLDGLSIKEHKTAYKVYGGYNYTQNIGAEIGFADLREVEKTGYGARIASKPQSLYVAAVGTLPLNEQFALIGKLGVAYNHVKVSASAPGYSDSASDNQTSPYISAGAAYVLNKNVSFVAEYEYFGKVAKDGDASIKANLVSVGVRYAF</sequence>
<evidence type="ECO:0000256" key="2">
    <source>
        <dbReference type="ARBA" id="ARBA00022729"/>
    </source>
</evidence>
<comment type="caution">
    <text evidence="5">The sequence shown here is derived from an EMBL/GenBank/DDBJ whole genome shotgun (WGS) entry which is preliminary data.</text>
</comment>
<feature type="domain" description="Outer membrane protein beta-barrel" evidence="4">
    <location>
        <begin position="6"/>
        <end position="186"/>
    </location>
</feature>
<evidence type="ECO:0000313" key="5">
    <source>
        <dbReference type="EMBL" id="MYN38908.1"/>
    </source>
</evidence>
<accession>A0ABW9WD06</accession>
<evidence type="ECO:0000256" key="3">
    <source>
        <dbReference type="SAM" id="SignalP"/>
    </source>
</evidence>
<evidence type="ECO:0000256" key="1">
    <source>
        <dbReference type="ARBA" id="ARBA00004442"/>
    </source>
</evidence>